<evidence type="ECO:0000313" key="2">
    <source>
        <dbReference type="Proteomes" id="UP000255295"/>
    </source>
</evidence>
<sequence>MPFSITFLFWKNLRVGERVEMHQKISRLANIIVEKSKFSSISN</sequence>
<comment type="caution">
    <text evidence="1">The sequence shown here is derived from an EMBL/GenBank/DDBJ whole genome shotgun (WGS) entry which is preliminary data.</text>
</comment>
<dbReference type="Proteomes" id="UP000255295">
    <property type="component" value="Unassembled WGS sequence"/>
</dbReference>
<reference evidence="1 2" key="1">
    <citation type="submission" date="2018-06" db="EMBL/GenBank/DDBJ databases">
        <authorList>
            <consortium name="Pathogen Informatics"/>
            <person name="Doyle S."/>
        </authorList>
    </citation>
    <scope>NUCLEOTIDE SEQUENCE [LARGE SCALE GENOMIC DNA]</scope>
    <source>
        <strain evidence="1 2">NCTC10338</strain>
    </source>
</reference>
<evidence type="ECO:0000313" key="1">
    <source>
        <dbReference type="EMBL" id="SUV19356.1"/>
    </source>
</evidence>
<organism evidence="1 2">
    <name type="scientific">Lysinibacillus sphaericus</name>
    <name type="common">Bacillus sphaericus</name>
    <dbReference type="NCBI Taxonomy" id="1421"/>
    <lineage>
        <taxon>Bacteria</taxon>
        <taxon>Bacillati</taxon>
        <taxon>Bacillota</taxon>
        <taxon>Bacilli</taxon>
        <taxon>Bacillales</taxon>
        <taxon>Bacillaceae</taxon>
        <taxon>Lysinibacillus</taxon>
    </lineage>
</organism>
<protein>
    <submittedName>
        <fullName evidence="1">Uncharacterized protein</fullName>
    </submittedName>
</protein>
<name>A0AAJ4ZZ28_LYSSH</name>
<gene>
    <name evidence="1" type="ORF">NCTC10338_04340</name>
</gene>
<dbReference type="AlphaFoldDB" id="A0AAJ4ZZ28"/>
<dbReference type="EMBL" id="UFSZ01000001">
    <property type="protein sequence ID" value="SUV19356.1"/>
    <property type="molecule type" value="Genomic_DNA"/>
</dbReference>
<accession>A0AAJ4ZZ28</accession>
<proteinExistence type="predicted"/>